<dbReference type="InterPro" id="IPR009343">
    <property type="entry name" value="DUF1002"/>
</dbReference>
<name>A0AAX3UDL3_9LACO</name>
<organism evidence="1 2">
    <name type="scientific">Lactobacillus kefiranofaciens</name>
    <dbReference type="NCBI Taxonomy" id="267818"/>
    <lineage>
        <taxon>Bacteria</taxon>
        <taxon>Bacillati</taxon>
        <taxon>Bacillota</taxon>
        <taxon>Bacilli</taxon>
        <taxon>Lactobacillales</taxon>
        <taxon>Lactobacillaceae</taxon>
        <taxon>Lactobacillus</taxon>
    </lineage>
</organism>
<sequence>MRFIKHLFLSITAFTVLTSLTNLNTTTVKAGTNELSTIPVIALGNSLKNKQRQQTIKILTQSLHGANYQETNISGKDLVKYLNPTGNNFTINSNVWSSAMLQKTKDHGVQVQSIPYHGKNNITTITEDQYANAALTAGIQNCKIYITSAIPIDGSSALAGVYKDCKEQGTNLSQKQIDAAQDELNTLSSVNNQNKGKTNFSDSQLNEAIAEAKKDMSNQSHSISDNEIKAIINNQLNANHLENVINNNQKNTTVKLLKNVRDSGALHNSSFKLQTNQLIQQINKKAPHLINDSKSSNSTSSNSFSFSNWFVEFGDSIAKYLKKTLDSLILI</sequence>
<accession>A0AAX3UDL3</accession>
<dbReference type="AlphaFoldDB" id="A0AAX3UDL3"/>
<proteinExistence type="predicted"/>
<dbReference type="Pfam" id="PF06207">
    <property type="entry name" value="DUF1002"/>
    <property type="match status" value="1"/>
</dbReference>
<dbReference type="RefSeq" id="WP_013851335.1">
    <property type="nucleotide sequence ID" value="NZ_CP123735.1"/>
</dbReference>
<evidence type="ECO:0000313" key="2">
    <source>
        <dbReference type="Proteomes" id="UP001242513"/>
    </source>
</evidence>
<protein>
    <submittedName>
        <fullName evidence="1">DUF1002 domain-containing protein</fullName>
    </submittedName>
</protein>
<reference evidence="1" key="2">
    <citation type="submission" date="2023-04" db="EMBL/GenBank/DDBJ databases">
        <authorList>
            <person name="Wang Y."/>
        </authorList>
    </citation>
    <scope>NUCLEOTIDE SEQUENCE</scope>
    <source>
        <strain evidence="1">ZW18</strain>
    </source>
</reference>
<dbReference type="Proteomes" id="UP001242513">
    <property type="component" value="Chromosome"/>
</dbReference>
<dbReference type="EMBL" id="CP123735">
    <property type="protein sequence ID" value="WGO85812.1"/>
    <property type="molecule type" value="Genomic_DNA"/>
</dbReference>
<reference evidence="1" key="1">
    <citation type="journal article" date="2022" name="Food Funct.">
        <title>Lactobacillus kefiranofaciens ZW18 from Kefir enhances the anti-tumor effect of anti-programmed cell death 1 (PD-1) immunotherapy by modulating the gut microbiota.</title>
        <authorList>
            <person name="Zhao J."/>
            <person name="Wang Y."/>
            <person name="Wang J."/>
            <person name="Lv M."/>
            <person name="Zhou C."/>
            <person name="Jia L."/>
            <person name="Geng W."/>
        </authorList>
    </citation>
    <scope>NUCLEOTIDE SEQUENCE</scope>
    <source>
        <strain evidence="1">ZW18</strain>
    </source>
</reference>
<gene>
    <name evidence="1" type="ORF">QEJ78_11000</name>
</gene>
<evidence type="ECO:0000313" key="1">
    <source>
        <dbReference type="EMBL" id="WGO85812.1"/>
    </source>
</evidence>